<organism evidence="2">
    <name type="scientific">uncultured Propionibacteriaceae bacterium</name>
    <dbReference type="NCBI Taxonomy" id="257457"/>
    <lineage>
        <taxon>Bacteria</taxon>
        <taxon>Bacillati</taxon>
        <taxon>Actinomycetota</taxon>
        <taxon>Actinomycetes</taxon>
        <taxon>Propionibacteriales</taxon>
        <taxon>Propionibacteriaceae</taxon>
        <taxon>environmental samples</taxon>
    </lineage>
</organism>
<feature type="non-terminal residue" evidence="2">
    <location>
        <position position="1"/>
    </location>
</feature>
<accession>A0A6J4N8F5</accession>
<name>A0A6J4N8F5_9ACTN</name>
<evidence type="ECO:0000256" key="1">
    <source>
        <dbReference type="SAM" id="MobiDB-lite"/>
    </source>
</evidence>
<reference evidence="2" key="1">
    <citation type="submission" date="2020-02" db="EMBL/GenBank/DDBJ databases">
        <authorList>
            <person name="Meier V. D."/>
        </authorList>
    </citation>
    <scope>NUCLEOTIDE SEQUENCE</scope>
    <source>
        <strain evidence="2">AVDCRST_MAG75</strain>
    </source>
</reference>
<feature type="region of interest" description="Disordered" evidence="1">
    <location>
        <begin position="1"/>
        <end position="38"/>
    </location>
</feature>
<gene>
    <name evidence="2" type="ORF">AVDCRST_MAG75-918</name>
</gene>
<dbReference type="AlphaFoldDB" id="A0A6J4N8F5"/>
<feature type="region of interest" description="Disordered" evidence="1">
    <location>
        <begin position="138"/>
        <end position="166"/>
    </location>
</feature>
<sequence length="166" mass="17498">LAMRVPPHREALHRKQVDTGGGAEQVPDADGGGDPTAGECEVEVIQRLGGQAHRRGPPGIALDQNLEYAPGRAGSFRRYVGTGQQHLHIVGRWLGGGDDLRRRRAFEDGTQLGDEAAMALRGRGGEGVVCDLSQPVGIGSGGAEHGPDLIDPDGVQPELTHDRHGN</sequence>
<dbReference type="EMBL" id="CADCUO010000059">
    <property type="protein sequence ID" value="CAA9380580.1"/>
    <property type="molecule type" value="Genomic_DNA"/>
</dbReference>
<evidence type="ECO:0000313" key="2">
    <source>
        <dbReference type="EMBL" id="CAA9380580.1"/>
    </source>
</evidence>
<feature type="compositionally biased region" description="Basic and acidic residues" evidence="1">
    <location>
        <begin position="7"/>
        <end position="17"/>
    </location>
</feature>
<proteinExistence type="predicted"/>
<protein>
    <submittedName>
        <fullName evidence="2">Uncharacterized protein</fullName>
    </submittedName>
</protein>